<accession>A0A1Q9A7G5</accession>
<dbReference type="InterPro" id="IPR008335">
    <property type="entry name" value="Mopterin_OxRdtase_euk"/>
</dbReference>
<dbReference type="Proteomes" id="UP000185598">
    <property type="component" value="Unassembled WGS sequence"/>
</dbReference>
<dbReference type="AlphaFoldDB" id="A0A1Q9A7G5"/>
<dbReference type="EMBL" id="JACIED010000003">
    <property type="protein sequence ID" value="MBB4008263.1"/>
    <property type="molecule type" value="Genomic_DNA"/>
</dbReference>
<dbReference type="InterPro" id="IPR005066">
    <property type="entry name" value="MoCF_OxRdtse_dimer"/>
</dbReference>
<feature type="domain" description="Moybdenum cofactor oxidoreductase dimerisation" evidence="6">
    <location>
        <begin position="223"/>
        <end position="317"/>
    </location>
</feature>
<evidence type="ECO:0000259" key="5">
    <source>
        <dbReference type="Pfam" id="PF00174"/>
    </source>
</evidence>
<dbReference type="Pfam" id="PF03404">
    <property type="entry name" value="Mo-co_dimer"/>
    <property type="match status" value="1"/>
</dbReference>
<dbReference type="PRINTS" id="PR00407">
    <property type="entry name" value="EUMOPTERIN"/>
</dbReference>
<dbReference type="Gene3D" id="3.90.420.10">
    <property type="entry name" value="Oxidoreductase, molybdopterin-binding domain"/>
    <property type="match status" value="1"/>
</dbReference>
<evidence type="ECO:0000313" key="10">
    <source>
        <dbReference type="Proteomes" id="UP000544107"/>
    </source>
</evidence>
<dbReference type="Proteomes" id="UP000544107">
    <property type="component" value="Unassembled WGS sequence"/>
</dbReference>
<dbReference type="EMBL" id="MKIN01000021">
    <property type="protein sequence ID" value="OLP50538.1"/>
    <property type="molecule type" value="Genomic_DNA"/>
</dbReference>
<dbReference type="RefSeq" id="WP_075614430.1">
    <property type="nucleotide sequence ID" value="NZ_JACIED010000003.1"/>
</dbReference>
<dbReference type="Pfam" id="PF00174">
    <property type="entry name" value="Oxidored_molyb"/>
    <property type="match status" value="1"/>
</dbReference>
<feature type="domain" description="Oxidoreductase molybdopterin-binding" evidence="5">
    <location>
        <begin position="41"/>
        <end position="202"/>
    </location>
</feature>
<name>A0A1Q9A7G5_9HYPH</name>
<dbReference type="GO" id="GO:0020037">
    <property type="term" value="F:heme binding"/>
    <property type="evidence" value="ECO:0007669"/>
    <property type="project" value="TreeGrafter"/>
</dbReference>
<dbReference type="GO" id="GO:0030151">
    <property type="term" value="F:molybdenum ion binding"/>
    <property type="evidence" value="ECO:0007669"/>
    <property type="project" value="InterPro"/>
</dbReference>
<dbReference type="InterPro" id="IPR000572">
    <property type="entry name" value="OxRdtase_Mopterin-bd_dom"/>
</dbReference>
<protein>
    <submittedName>
        <fullName evidence="7">DMSO/TMAO reductase YedYZ molybdopterin-dependent catalytic subunit</fullName>
    </submittedName>
    <submittedName>
        <fullName evidence="8">Molybdenum-binding oxidoreductase</fullName>
    </submittedName>
</protein>
<comment type="cofactor">
    <cofactor evidence="1">
        <name>Mo-molybdopterin</name>
        <dbReference type="ChEBI" id="CHEBI:71302"/>
    </cofactor>
</comment>
<dbReference type="OrthoDB" id="9795587at2"/>
<evidence type="ECO:0000313" key="7">
    <source>
        <dbReference type="EMBL" id="MBB4008263.1"/>
    </source>
</evidence>
<evidence type="ECO:0000256" key="3">
    <source>
        <dbReference type="ARBA" id="ARBA00022723"/>
    </source>
</evidence>
<evidence type="ECO:0000313" key="9">
    <source>
        <dbReference type="Proteomes" id="UP000185598"/>
    </source>
</evidence>
<dbReference type="InterPro" id="IPR014756">
    <property type="entry name" value="Ig_E-set"/>
</dbReference>
<reference evidence="7 10" key="2">
    <citation type="submission" date="2020-08" db="EMBL/GenBank/DDBJ databases">
        <title>Genomic Encyclopedia of Type Strains, Phase IV (KMG-IV): sequencing the most valuable type-strain genomes for metagenomic binning, comparative biology and taxonomic classification.</title>
        <authorList>
            <person name="Goeker M."/>
        </authorList>
    </citation>
    <scope>NUCLEOTIDE SEQUENCE [LARGE SCALE GENOMIC DNA]</scope>
    <source>
        <strain evidence="7 10">DSM 100021</strain>
    </source>
</reference>
<organism evidence="8 9">
    <name type="scientific">Allorhizobium taibaishanense</name>
    <dbReference type="NCBI Taxonomy" id="887144"/>
    <lineage>
        <taxon>Bacteria</taxon>
        <taxon>Pseudomonadati</taxon>
        <taxon>Pseudomonadota</taxon>
        <taxon>Alphaproteobacteria</taxon>
        <taxon>Hyphomicrobiales</taxon>
        <taxon>Rhizobiaceae</taxon>
        <taxon>Rhizobium/Agrobacterium group</taxon>
        <taxon>Allorhizobium</taxon>
    </lineage>
</organism>
<dbReference type="PANTHER" id="PTHR19372:SF7">
    <property type="entry name" value="SULFITE OXIDASE, MITOCHONDRIAL"/>
    <property type="match status" value="1"/>
</dbReference>
<dbReference type="PANTHER" id="PTHR19372">
    <property type="entry name" value="SULFITE REDUCTASE"/>
    <property type="match status" value="1"/>
</dbReference>
<keyword evidence="4" id="KW-0560">Oxidoreductase</keyword>
<evidence type="ECO:0000256" key="1">
    <source>
        <dbReference type="ARBA" id="ARBA00001924"/>
    </source>
</evidence>
<keyword evidence="3" id="KW-0479">Metal-binding</keyword>
<comment type="caution">
    <text evidence="8">The sequence shown here is derived from an EMBL/GenBank/DDBJ whole genome shotgun (WGS) entry which is preliminary data.</text>
</comment>
<dbReference type="GO" id="GO:0043546">
    <property type="term" value="F:molybdopterin cofactor binding"/>
    <property type="evidence" value="ECO:0007669"/>
    <property type="project" value="TreeGrafter"/>
</dbReference>
<keyword evidence="2" id="KW-0500">Molybdenum</keyword>
<evidence type="ECO:0000259" key="6">
    <source>
        <dbReference type="Pfam" id="PF03404"/>
    </source>
</evidence>
<proteinExistence type="predicted"/>
<dbReference type="STRING" id="887144.BJF91_14790"/>
<evidence type="ECO:0000256" key="4">
    <source>
        <dbReference type="ARBA" id="ARBA00023002"/>
    </source>
</evidence>
<dbReference type="Gene3D" id="2.60.40.650">
    <property type="match status" value="1"/>
</dbReference>
<dbReference type="GO" id="GO:0008482">
    <property type="term" value="F:sulfite oxidase activity"/>
    <property type="evidence" value="ECO:0007669"/>
    <property type="project" value="TreeGrafter"/>
</dbReference>
<dbReference type="SUPFAM" id="SSF56524">
    <property type="entry name" value="Oxidoreductase molybdopterin-binding domain"/>
    <property type="match status" value="1"/>
</dbReference>
<sequence>MKRTGLQMTKTGFSFRGPDAGVHALKSWITPDDDLFLVTHMGFVEIDPVHWYLDIDGMVGNPLRLRLSDLQAMPQREYMSFHECAGSPLAPTVAKRRVGNVVWKGVPLSTVLEKAEIHTDASYIWTAGLEWGEYADINEPYQKDLPIDKALSNEVLLALEVNGRPLTPERGGPVRLVVPGWYGTNSVKWVGSLRAENRRATGAYTTRFYNDPAPSGMTPVWSVAPESVIVSPSPDHPLEAGVPTKIWGWAWGDRLITGVEISLDGGNLWQTATLGPRRDKSWQRFELPWIPTSGTHSLLCRCIDELGQGQPQSDARNAVHSVQIQVSDGGIRNDQTAT</sequence>
<reference evidence="8 9" key="1">
    <citation type="submission" date="2016-09" db="EMBL/GenBank/DDBJ databases">
        <title>Rhizobium oryziradicis sp. nov., isolated from the root of rice.</title>
        <authorList>
            <person name="Zhao J."/>
            <person name="Zhang X."/>
        </authorList>
    </citation>
    <scope>NUCLEOTIDE SEQUENCE [LARGE SCALE GENOMIC DNA]</scope>
    <source>
        <strain evidence="8 9">14971</strain>
    </source>
</reference>
<evidence type="ECO:0000313" key="8">
    <source>
        <dbReference type="EMBL" id="OLP50538.1"/>
    </source>
</evidence>
<keyword evidence="9" id="KW-1185">Reference proteome</keyword>
<dbReference type="GO" id="GO:0006790">
    <property type="term" value="P:sulfur compound metabolic process"/>
    <property type="evidence" value="ECO:0007669"/>
    <property type="project" value="TreeGrafter"/>
</dbReference>
<dbReference type="SUPFAM" id="SSF81296">
    <property type="entry name" value="E set domains"/>
    <property type="match status" value="1"/>
</dbReference>
<evidence type="ECO:0000256" key="2">
    <source>
        <dbReference type="ARBA" id="ARBA00022505"/>
    </source>
</evidence>
<gene>
    <name evidence="8" type="ORF">BJF91_14790</name>
    <name evidence="7" type="ORF">GGQ71_002543</name>
</gene>
<dbReference type="InterPro" id="IPR036374">
    <property type="entry name" value="OxRdtase_Mopterin-bd_sf"/>
</dbReference>